<organism evidence="2 3">
    <name type="scientific">Pristionchus fissidentatus</name>
    <dbReference type="NCBI Taxonomy" id="1538716"/>
    <lineage>
        <taxon>Eukaryota</taxon>
        <taxon>Metazoa</taxon>
        <taxon>Ecdysozoa</taxon>
        <taxon>Nematoda</taxon>
        <taxon>Chromadorea</taxon>
        <taxon>Rhabditida</taxon>
        <taxon>Rhabditina</taxon>
        <taxon>Diplogasteromorpha</taxon>
        <taxon>Diplogasteroidea</taxon>
        <taxon>Neodiplogasteridae</taxon>
        <taxon>Pristionchus</taxon>
    </lineage>
</organism>
<dbReference type="InterPro" id="IPR019422">
    <property type="entry name" value="7TM_GPCR_serpentine_rcpt_Srh"/>
</dbReference>
<keyword evidence="1" id="KW-1133">Transmembrane helix</keyword>
<evidence type="ECO:0000313" key="2">
    <source>
        <dbReference type="EMBL" id="GMT11491.1"/>
    </source>
</evidence>
<dbReference type="AlphaFoldDB" id="A0AAV5UW52"/>
<dbReference type="Proteomes" id="UP001432322">
    <property type="component" value="Unassembled WGS sequence"/>
</dbReference>
<reference evidence="2" key="1">
    <citation type="submission" date="2023-10" db="EMBL/GenBank/DDBJ databases">
        <title>Genome assembly of Pristionchus species.</title>
        <authorList>
            <person name="Yoshida K."/>
            <person name="Sommer R.J."/>
        </authorList>
    </citation>
    <scope>NUCLEOTIDE SEQUENCE</scope>
    <source>
        <strain evidence="2">RS5133</strain>
    </source>
</reference>
<evidence type="ECO:0008006" key="4">
    <source>
        <dbReference type="Google" id="ProtNLM"/>
    </source>
</evidence>
<feature type="non-terminal residue" evidence="2">
    <location>
        <position position="1"/>
    </location>
</feature>
<dbReference type="EMBL" id="BTSY01000001">
    <property type="protein sequence ID" value="GMT11491.1"/>
    <property type="molecule type" value="Genomic_DNA"/>
</dbReference>
<protein>
    <recommendedName>
        <fullName evidence="4">G protein-coupled receptor</fullName>
    </recommendedName>
</protein>
<feature type="transmembrane region" description="Helical" evidence="1">
    <location>
        <begin position="25"/>
        <end position="48"/>
    </location>
</feature>
<evidence type="ECO:0000313" key="3">
    <source>
        <dbReference type="Proteomes" id="UP001432322"/>
    </source>
</evidence>
<dbReference type="InterPro" id="IPR053220">
    <property type="entry name" value="Nematode_rcpt-like_serp_H"/>
</dbReference>
<proteinExistence type="predicted"/>
<feature type="transmembrane region" description="Helical" evidence="1">
    <location>
        <begin position="75"/>
        <end position="99"/>
    </location>
</feature>
<keyword evidence="1" id="KW-0812">Transmembrane</keyword>
<dbReference type="PANTHER" id="PTHR22941:SF26">
    <property type="entry name" value="SERPENTINE RECEPTOR, CLASS H"/>
    <property type="match status" value="1"/>
</dbReference>
<keyword evidence="1" id="KW-0472">Membrane</keyword>
<accession>A0AAV5UW52</accession>
<dbReference type="PANTHER" id="PTHR22941">
    <property type="entry name" value="SERPENTINE RECEPTOR"/>
    <property type="match status" value="1"/>
</dbReference>
<feature type="transmembrane region" description="Helical" evidence="1">
    <location>
        <begin position="105"/>
        <end position="128"/>
    </location>
</feature>
<comment type="caution">
    <text evidence="2">The sequence shown here is derived from an EMBL/GenBank/DDBJ whole genome shotgun (WGS) entry which is preliminary data.</text>
</comment>
<evidence type="ECO:0000256" key="1">
    <source>
        <dbReference type="SAM" id="Phobius"/>
    </source>
</evidence>
<name>A0AAV5UW52_9BILA</name>
<sequence>HIQELTDGFPEDMSVRLQCFNRSTLIVVTILTVIISGLWCVALFLLLFHTLHMLNGMNTISDATKFYHQQMAKSLIFQATIPIVTIIAPVFVCFAQFAAQFENTVLVPLMLKIIGLSSIVHSITLILTTRSFRRVIIRKV</sequence>
<feature type="non-terminal residue" evidence="2">
    <location>
        <position position="140"/>
    </location>
</feature>
<dbReference type="Pfam" id="PF10318">
    <property type="entry name" value="7TM_GPCR_Srh"/>
    <property type="match status" value="1"/>
</dbReference>
<keyword evidence="3" id="KW-1185">Reference proteome</keyword>
<gene>
    <name evidence="2" type="ORF">PFISCL1PPCAC_2788</name>
</gene>